<comment type="caution">
    <text evidence="2">The sequence shown here is derived from an EMBL/GenBank/DDBJ whole genome shotgun (WGS) entry which is preliminary data.</text>
</comment>
<dbReference type="Proteomes" id="UP001237642">
    <property type="component" value="Unassembled WGS sequence"/>
</dbReference>
<evidence type="ECO:0000256" key="1">
    <source>
        <dbReference type="SAM" id="MobiDB-lite"/>
    </source>
</evidence>
<reference evidence="2" key="2">
    <citation type="submission" date="2023-05" db="EMBL/GenBank/DDBJ databases">
        <authorList>
            <person name="Schelkunov M.I."/>
        </authorList>
    </citation>
    <scope>NUCLEOTIDE SEQUENCE</scope>
    <source>
        <strain evidence="2">Hsosn_3</strain>
        <tissue evidence="2">Leaf</tissue>
    </source>
</reference>
<dbReference type="PANTHER" id="PTHR46250">
    <property type="entry name" value="MYB/SANT-LIKE DNA-BINDING DOMAIN PROTEIN-RELATED"/>
    <property type="match status" value="1"/>
</dbReference>
<feature type="region of interest" description="Disordered" evidence="1">
    <location>
        <begin position="66"/>
        <end position="93"/>
    </location>
</feature>
<dbReference type="PANTHER" id="PTHR46250:SF17">
    <property type="entry name" value="MYB_SANT-LIKE DOMAIN-CONTAINING PROTEIN"/>
    <property type="match status" value="1"/>
</dbReference>
<evidence type="ECO:0000313" key="3">
    <source>
        <dbReference type="Proteomes" id="UP001237642"/>
    </source>
</evidence>
<reference evidence="2" key="1">
    <citation type="submission" date="2023-02" db="EMBL/GenBank/DDBJ databases">
        <title>Genome of toxic invasive species Heracleum sosnowskyi carries increased number of genes despite the absence of recent whole-genome duplications.</title>
        <authorList>
            <person name="Schelkunov M."/>
            <person name="Shtratnikova V."/>
            <person name="Makarenko M."/>
            <person name="Klepikova A."/>
            <person name="Omelchenko D."/>
            <person name="Novikova G."/>
            <person name="Obukhova E."/>
            <person name="Bogdanov V."/>
            <person name="Penin A."/>
            <person name="Logacheva M."/>
        </authorList>
    </citation>
    <scope>NUCLEOTIDE SEQUENCE</scope>
    <source>
        <strain evidence="2">Hsosn_3</strain>
        <tissue evidence="2">Leaf</tissue>
    </source>
</reference>
<organism evidence="2 3">
    <name type="scientific">Heracleum sosnowskyi</name>
    <dbReference type="NCBI Taxonomy" id="360622"/>
    <lineage>
        <taxon>Eukaryota</taxon>
        <taxon>Viridiplantae</taxon>
        <taxon>Streptophyta</taxon>
        <taxon>Embryophyta</taxon>
        <taxon>Tracheophyta</taxon>
        <taxon>Spermatophyta</taxon>
        <taxon>Magnoliopsida</taxon>
        <taxon>eudicotyledons</taxon>
        <taxon>Gunneridae</taxon>
        <taxon>Pentapetalae</taxon>
        <taxon>asterids</taxon>
        <taxon>campanulids</taxon>
        <taxon>Apiales</taxon>
        <taxon>Apiaceae</taxon>
        <taxon>Apioideae</taxon>
        <taxon>apioid superclade</taxon>
        <taxon>Tordylieae</taxon>
        <taxon>Tordyliinae</taxon>
        <taxon>Heracleum</taxon>
    </lineage>
</organism>
<keyword evidence="3" id="KW-1185">Reference proteome</keyword>
<accession>A0AAD8IQM6</accession>
<dbReference type="EMBL" id="JAUIZM010000004">
    <property type="protein sequence ID" value="KAK1388285.1"/>
    <property type="molecule type" value="Genomic_DNA"/>
</dbReference>
<protein>
    <submittedName>
        <fullName evidence="2">Uncharacterized protein</fullName>
    </submittedName>
</protein>
<gene>
    <name evidence="2" type="ORF">POM88_016463</name>
</gene>
<evidence type="ECO:0000313" key="2">
    <source>
        <dbReference type="EMBL" id="KAK1388285.1"/>
    </source>
</evidence>
<sequence length="198" mass="21702">MESSFDNAAEKGTELTMAHVGALKWRSTPFPHFDDLSIIFGKDRATGHNAESAVEVEVNIDREEGAFAEGGPDDSSLQNSGESTSKRSSKKRKVDVDQMAEVMYNASKMIAAEFANSTKMMAAEFASSTKLLIVAETDRLEKKEKLMEKLSKISSIDIIQKFKAVKKIADIENLMVLFFGASDGEKKQLVDAILAGEI</sequence>
<dbReference type="AlphaFoldDB" id="A0AAD8IQM6"/>
<proteinExistence type="predicted"/>
<name>A0AAD8IQM6_9APIA</name>